<name>A0ACB8YRP8_9ASTR</name>
<protein>
    <submittedName>
        <fullName evidence="1">Uncharacterized protein</fullName>
    </submittedName>
</protein>
<dbReference type="EMBL" id="CM042044">
    <property type="protein sequence ID" value="KAI3687916.1"/>
    <property type="molecule type" value="Genomic_DNA"/>
</dbReference>
<sequence length="170" mass="19830">MLNPTPSSLHRHCPTVIHRPYTFNTPLSSLTLTFSRHGAEELHHYSLHHLHSPRYAALFTGRLKLETAKSNEGIYEIDYRARRLILTDLCQTDLAMATLKVTRCKIPRRMVNRKDHQLKMPERRRFMDEDPTMVTSRHRQEGCSNGCYCSGLAHSIQKRRKSKQNLLTCF</sequence>
<dbReference type="Proteomes" id="UP001056120">
    <property type="component" value="Linkage Group LG27"/>
</dbReference>
<reference evidence="2" key="1">
    <citation type="journal article" date="2022" name="Mol. Ecol. Resour.">
        <title>The genomes of chicory, endive, great burdock and yacon provide insights into Asteraceae palaeo-polyploidization history and plant inulin production.</title>
        <authorList>
            <person name="Fan W."/>
            <person name="Wang S."/>
            <person name="Wang H."/>
            <person name="Wang A."/>
            <person name="Jiang F."/>
            <person name="Liu H."/>
            <person name="Zhao H."/>
            <person name="Xu D."/>
            <person name="Zhang Y."/>
        </authorList>
    </citation>
    <scope>NUCLEOTIDE SEQUENCE [LARGE SCALE GENOMIC DNA]</scope>
    <source>
        <strain evidence="2">cv. Yunnan</strain>
    </source>
</reference>
<organism evidence="1 2">
    <name type="scientific">Smallanthus sonchifolius</name>
    <dbReference type="NCBI Taxonomy" id="185202"/>
    <lineage>
        <taxon>Eukaryota</taxon>
        <taxon>Viridiplantae</taxon>
        <taxon>Streptophyta</taxon>
        <taxon>Embryophyta</taxon>
        <taxon>Tracheophyta</taxon>
        <taxon>Spermatophyta</taxon>
        <taxon>Magnoliopsida</taxon>
        <taxon>eudicotyledons</taxon>
        <taxon>Gunneridae</taxon>
        <taxon>Pentapetalae</taxon>
        <taxon>asterids</taxon>
        <taxon>campanulids</taxon>
        <taxon>Asterales</taxon>
        <taxon>Asteraceae</taxon>
        <taxon>Asteroideae</taxon>
        <taxon>Heliantheae alliance</taxon>
        <taxon>Millerieae</taxon>
        <taxon>Smallanthus</taxon>
    </lineage>
</organism>
<keyword evidence="2" id="KW-1185">Reference proteome</keyword>
<gene>
    <name evidence="1" type="ORF">L1987_81619</name>
</gene>
<evidence type="ECO:0000313" key="2">
    <source>
        <dbReference type="Proteomes" id="UP001056120"/>
    </source>
</evidence>
<evidence type="ECO:0000313" key="1">
    <source>
        <dbReference type="EMBL" id="KAI3687916.1"/>
    </source>
</evidence>
<reference evidence="1 2" key="2">
    <citation type="journal article" date="2022" name="Mol. Ecol. Resour.">
        <title>The genomes of chicory, endive, great burdock and yacon provide insights into Asteraceae paleo-polyploidization history and plant inulin production.</title>
        <authorList>
            <person name="Fan W."/>
            <person name="Wang S."/>
            <person name="Wang H."/>
            <person name="Wang A."/>
            <person name="Jiang F."/>
            <person name="Liu H."/>
            <person name="Zhao H."/>
            <person name="Xu D."/>
            <person name="Zhang Y."/>
        </authorList>
    </citation>
    <scope>NUCLEOTIDE SEQUENCE [LARGE SCALE GENOMIC DNA]</scope>
    <source>
        <strain evidence="2">cv. Yunnan</strain>
        <tissue evidence="1">Leaves</tissue>
    </source>
</reference>
<accession>A0ACB8YRP8</accession>
<proteinExistence type="predicted"/>
<comment type="caution">
    <text evidence="1">The sequence shown here is derived from an EMBL/GenBank/DDBJ whole genome shotgun (WGS) entry which is preliminary data.</text>
</comment>